<feature type="coiled-coil region" evidence="1">
    <location>
        <begin position="36"/>
        <end position="109"/>
    </location>
</feature>
<sequence>MANEKCCQAEQEAAQWMAKYRRVKEKLATKSNTRKLQRCIEKSAQLQQELKEVCAEYKQNNALLLENRQAMQLKQIRWTEEKELLNQLVRTANDQLNKYRADLNWLRRR</sequence>
<keyword evidence="1" id="KW-0175">Coiled coil</keyword>
<keyword evidence="2" id="KW-1185">Reference proteome</keyword>
<name>A0A915ER55_9BILA</name>
<dbReference type="AlphaFoldDB" id="A0A915ER55"/>
<evidence type="ECO:0000256" key="1">
    <source>
        <dbReference type="SAM" id="Coils"/>
    </source>
</evidence>
<reference evidence="3" key="1">
    <citation type="submission" date="2022-11" db="UniProtKB">
        <authorList>
            <consortium name="WormBaseParasite"/>
        </authorList>
    </citation>
    <scope>IDENTIFICATION</scope>
</reference>
<dbReference type="WBParaSite" id="jg9554">
    <property type="protein sequence ID" value="jg9554"/>
    <property type="gene ID" value="jg9554"/>
</dbReference>
<proteinExistence type="predicted"/>
<evidence type="ECO:0000313" key="3">
    <source>
        <dbReference type="WBParaSite" id="jg9554"/>
    </source>
</evidence>
<accession>A0A915ER55</accession>
<protein>
    <submittedName>
        <fullName evidence="3">Uncharacterized protein</fullName>
    </submittedName>
</protein>
<evidence type="ECO:0000313" key="2">
    <source>
        <dbReference type="Proteomes" id="UP000887574"/>
    </source>
</evidence>
<dbReference type="Proteomes" id="UP000887574">
    <property type="component" value="Unplaced"/>
</dbReference>
<organism evidence="2 3">
    <name type="scientific">Ditylenchus dipsaci</name>
    <dbReference type="NCBI Taxonomy" id="166011"/>
    <lineage>
        <taxon>Eukaryota</taxon>
        <taxon>Metazoa</taxon>
        <taxon>Ecdysozoa</taxon>
        <taxon>Nematoda</taxon>
        <taxon>Chromadorea</taxon>
        <taxon>Rhabditida</taxon>
        <taxon>Tylenchina</taxon>
        <taxon>Tylenchomorpha</taxon>
        <taxon>Sphaerularioidea</taxon>
        <taxon>Anguinidae</taxon>
        <taxon>Anguininae</taxon>
        <taxon>Ditylenchus</taxon>
    </lineage>
</organism>